<comment type="cofactor">
    <cofactor evidence="1">
        <name>Mg(2+)</name>
        <dbReference type="ChEBI" id="CHEBI:18420"/>
    </cofactor>
</comment>
<organism evidence="7 8">
    <name type="scientific">Paenibacillus lutrae</name>
    <dbReference type="NCBI Taxonomy" id="2078573"/>
    <lineage>
        <taxon>Bacteria</taxon>
        <taxon>Bacillati</taxon>
        <taxon>Bacillota</taxon>
        <taxon>Bacilli</taxon>
        <taxon>Bacillales</taxon>
        <taxon>Paenibacillaceae</taxon>
        <taxon>Paenibacillus</taxon>
    </lineage>
</organism>
<accession>A0A7X3FH49</accession>
<evidence type="ECO:0000256" key="5">
    <source>
        <dbReference type="ARBA" id="ARBA00022842"/>
    </source>
</evidence>
<dbReference type="InterPro" id="IPR006439">
    <property type="entry name" value="HAD-SF_hydro_IA"/>
</dbReference>
<dbReference type="Gene3D" id="3.40.50.1000">
    <property type="entry name" value="HAD superfamily/HAD-like"/>
    <property type="match status" value="1"/>
</dbReference>
<dbReference type="FunFam" id="3.40.50.1000:FF:000036">
    <property type="entry name" value="HAD family hydrolase"/>
    <property type="match status" value="1"/>
</dbReference>
<dbReference type="EMBL" id="RHLK01000003">
    <property type="protein sequence ID" value="MVO99532.1"/>
    <property type="molecule type" value="Genomic_DNA"/>
</dbReference>
<dbReference type="OrthoDB" id="9797743at2"/>
<sequence>MFKAFIFDMDGVIIDSEPLHFRVDEQVITSFGVAVTKEQLEEFVGMTNPAMWALLKERYSMTPTIEEMIAIQLEMKLAYLLHSDEHPIAGIRELIEDLHSKGMKIGLASSSPRSFIEAVLSKFNLTSYFDCMISGEEVEHGKPAPDIYIKAAELLETDARECIVLEDSKHGLTAAHAAGMTCIGFRNLNSGNQDLSQADHIVNAISEIDDSLLNRL</sequence>
<evidence type="ECO:0000256" key="3">
    <source>
        <dbReference type="ARBA" id="ARBA00022723"/>
    </source>
</evidence>
<dbReference type="InterPro" id="IPR023214">
    <property type="entry name" value="HAD_sf"/>
</dbReference>
<dbReference type="GO" id="GO:0016787">
    <property type="term" value="F:hydrolase activity"/>
    <property type="evidence" value="ECO:0007669"/>
    <property type="project" value="UniProtKB-KW"/>
</dbReference>
<dbReference type="SFLD" id="SFLDG01135">
    <property type="entry name" value="C1.5.6:_HAD__Beta-PGM__Phospha"/>
    <property type="match status" value="1"/>
</dbReference>
<comment type="caution">
    <text evidence="7">The sequence shown here is derived from an EMBL/GenBank/DDBJ whole genome shotgun (WGS) entry which is preliminary data.</text>
</comment>
<dbReference type="NCBIfam" id="TIGR01549">
    <property type="entry name" value="HAD-SF-IA-v1"/>
    <property type="match status" value="1"/>
</dbReference>
<gene>
    <name evidence="7" type="ORF">EDM21_08315</name>
</gene>
<reference evidence="7 8" key="1">
    <citation type="journal article" date="2019" name="Microorganisms">
        <title>Paenibacillus lutrae sp. nov., A Chitinolytic Species Isolated from A River Otter in Castril Natural Park, Granada, Spain.</title>
        <authorList>
            <person name="Rodriguez M."/>
            <person name="Reina J.C."/>
            <person name="Bejar V."/>
            <person name="Llamas I."/>
        </authorList>
    </citation>
    <scope>NUCLEOTIDE SEQUENCE [LARGE SCALE GENOMIC DNA]</scope>
    <source>
        <strain evidence="7 8">N10</strain>
    </source>
</reference>
<dbReference type="InterPro" id="IPR051600">
    <property type="entry name" value="Beta-PGM-like"/>
</dbReference>
<keyword evidence="4 7" id="KW-0378">Hydrolase</keyword>
<evidence type="ECO:0000256" key="6">
    <source>
        <dbReference type="ARBA" id="ARBA00023277"/>
    </source>
</evidence>
<dbReference type="PRINTS" id="PR00413">
    <property type="entry name" value="HADHALOGNASE"/>
</dbReference>
<evidence type="ECO:0000256" key="2">
    <source>
        <dbReference type="ARBA" id="ARBA00006171"/>
    </source>
</evidence>
<dbReference type="InterPro" id="IPR023198">
    <property type="entry name" value="PGP-like_dom2"/>
</dbReference>
<dbReference type="CDD" id="cd16423">
    <property type="entry name" value="HAD_BPGM-like"/>
    <property type="match status" value="1"/>
</dbReference>
<evidence type="ECO:0000256" key="4">
    <source>
        <dbReference type="ARBA" id="ARBA00022801"/>
    </source>
</evidence>
<protein>
    <submittedName>
        <fullName evidence="7">HAD-IA family hydrolase</fullName>
    </submittedName>
</protein>
<dbReference type="GO" id="GO:0046872">
    <property type="term" value="F:metal ion binding"/>
    <property type="evidence" value="ECO:0007669"/>
    <property type="project" value="UniProtKB-KW"/>
</dbReference>
<dbReference type="PANTHER" id="PTHR46193">
    <property type="entry name" value="6-PHOSPHOGLUCONATE PHOSPHATASE"/>
    <property type="match status" value="1"/>
</dbReference>
<keyword evidence="8" id="KW-1185">Reference proteome</keyword>
<evidence type="ECO:0000256" key="1">
    <source>
        <dbReference type="ARBA" id="ARBA00001946"/>
    </source>
</evidence>
<keyword evidence="6" id="KW-0119">Carbohydrate metabolism</keyword>
<dbReference type="Proteomes" id="UP000490800">
    <property type="component" value="Unassembled WGS sequence"/>
</dbReference>
<keyword evidence="5" id="KW-0460">Magnesium</keyword>
<dbReference type="InterPro" id="IPR041492">
    <property type="entry name" value="HAD_2"/>
</dbReference>
<keyword evidence="3" id="KW-0479">Metal-binding</keyword>
<comment type="similarity">
    <text evidence="2">Belongs to the HAD-like hydrolase superfamily. CbbY/CbbZ/Gph/YieH family.</text>
</comment>
<dbReference type="Gene3D" id="1.10.150.240">
    <property type="entry name" value="Putative phosphatase, domain 2"/>
    <property type="match status" value="1"/>
</dbReference>
<evidence type="ECO:0000313" key="8">
    <source>
        <dbReference type="Proteomes" id="UP000490800"/>
    </source>
</evidence>
<proteinExistence type="inferred from homology"/>
<dbReference type="SUPFAM" id="SSF56784">
    <property type="entry name" value="HAD-like"/>
    <property type="match status" value="1"/>
</dbReference>
<name>A0A7X3FH49_9BACL</name>
<dbReference type="Pfam" id="PF13419">
    <property type="entry name" value="HAD_2"/>
    <property type="match status" value="1"/>
</dbReference>
<dbReference type="SFLD" id="SFLDS00003">
    <property type="entry name" value="Haloacid_Dehalogenase"/>
    <property type="match status" value="1"/>
</dbReference>
<dbReference type="InterPro" id="IPR036412">
    <property type="entry name" value="HAD-like_sf"/>
</dbReference>
<dbReference type="AlphaFoldDB" id="A0A7X3FH49"/>
<dbReference type="RefSeq" id="WP_157334536.1">
    <property type="nucleotide sequence ID" value="NZ_RHLK01000003.1"/>
</dbReference>
<evidence type="ECO:0000313" key="7">
    <source>
        <dbReference type="EMBL" id="MVO99532.1"/>
    </source>
</evidence>
<dbReference type="NCBIfam" id="TIGR01509">
    <property type="entry name" value="HAD-SF-IA-v3"/>
    <property type="match status" value="1"/>
</dbReference>
<dbReference type="PANTHER" id="PTHR46193:SF18">
    <property type="entry name" value="HEXITOL PHOSPHATASE B"/>
    <property type="match status" value="1"/>
</dbReference>
<dbReference type="SFLD" id="SFLDG01129">
    <property type="entry name" value="C1.5:_HAD__Beta-PGM__Phosphata"/>
    <property type="match status" value="1"/>
</dbReference>